<dbReference type="PANTHER" id="PTHR47685:SF1">
    <property type="entry name" value="MAGNESIUM TRANSPORT PROTEIN CORA"/>
    <property type="match status" value="1"/>
</dbReference>
<sequence>MIHAYLPQGNELQRIPLAPGNTLPEGAIWLDLLEPTPEEEKAIEGMLELEMPTREEMQEIETSSRLYREGDVSYMTANVLYHAETPLPQTTAVTFMRTPRALVTLRYADPLSFRQFVARAQRQPGLRANADAMLCGLLDSVIDRAADVIENAGKDLDGVSRGIFGYGQKGEYDPADEADLEDAVRKLGRIEDLTSRIRDSLVSLTRLIAFLNLTMAEQRGTKESRTWLKTLSRDVQSLNEQAAFLAHKGNFLLDATLGLINIQQTKIIKIFSVAATVFLPPTLIASIYGMNFKVLPELDWTWGYPFALVLMVLSAILPYWWFKRKGWL</sequence>
<reference evidence="8" key="1">
    <citation type="journal article" date="2019" name="Int. J. Syst. Evol. Microbiol.">
        <title>The Global Catalogue of Microorganisms (GCM) 10K type strain sequencing project: providing services to taxonomists for standard genome sequencing and annotation.</title>
        <authorList>
            <consortium name="The Broad Institute Genomics Platform"/>
            <consortium name="The Broad Institute Genome Sequencing Center for Infectious Disease"/>
            <person name="Wu L."/>
            <person name="Ma J."/>
        </authorList>
    </citation>
    <scope>NUCLEOTIDE SEQUENCE [LARGE SCALE GENOMIC DNA]</scope>
    <source>
        <strain evidence="8">KCTC 42182</strain>
    </source>
</reference>
<evidence type="ECO:0000256" key="5">
    <source>
        <dbReference type="ARBA" id="ARBA00023136"/>
    </source>
</evidence>
<evidence type="ECO:0000313" key="7">
    <source>
        <dbReference type="EMBL" id="MFC3677219.1"/>
    </source>
</evidence>
<comment type="caution">
    <text evidence="7">The sequence shown here is derived from an EMBL/GenBank/DDBJ whole genome shotgun (WGS) entry which is preliminary data.</text>
</comment>
<accession>A0ABV7VI74</accession>
<dbReference type="Gene3D" id="3.30.460.20">
    <property type="entry name" value="CorA soluble domain-like"/>
    <property type="match status" value="1"/>
</dbReference>
<keyword evidence="3 6" id="KW-0812">Transmembrane</keyword>
<comment type="subcellular location">
    <subcellularLocation>
        <location evidence="1">Membrane</location>
        <topology evidence="1">Multi-pass membrane protein</topology>
    </subcellularLocation>
</comment>
<feature type="transmembrane region" description="Helical" evidence="6">
    <location>
        <begin position="302"/>
        <end position="322"/>
    </location>
</feature>
<evidence type="ECO:0000256" key="2">
    <source>
        <dbReference type="ARBA" id="ARBA00009765"/>
    </source>
</evidence>
<dbReference type="Pfam" id="PF01544">
    <property type="entry name" value="CorA"/>
    <property type="match status" value="1"/>
</dbReference>
<keyword evidence="5 6" id="KW-0472">Membrane</keyword>
<dbReference type="InterPro" id="IPR045863">
    <property type="entry name" value="CorA_TM1_TM2"/>
</dbReference>
<evidence type="ECO:0000256" key="6">
    <source>
        <dbReference type="SAM" id="Phobius"/>
    </source>
</evidence>
<protein>
    <submittedName>
        <fullName evidence="7">Magnesium transporter CorA family protein</fullName>
    </submittedName>
</protein>
<proteinExistence type="inferred from homology"/>
<dbReference type="SUPFAM" id="SSF143865">
    <property type="entry name" value="CorA soluble domain-like"/>
    <property type="match status" value="1"/>
</dbReference>
<dbReference type="Gene3D" id="1.20.58.340">
    <property type="entry name" value="Magnesium transport protein CorA, transmembrane region"/>
    <property type="match status" value="2"/>
</dbReference>
<comment type="similarity">
    <text evidence="2">Belongs to the CorA metal ion transporter (MIT) (TC 1.A.35) family.</text>
</comment>
<dbReference type="CDD" id="cd12837">
    <property type="entry name" value="EcCorA-like_u1"/>
    <property type="match status" value="1"/>
</dbReference>
<organism evidence="7 8">
    <name type="scientific">Ferrovibrio xuzhouensis</name>
    <dbReference type="NCBI Taxonomy" id="1576914"/>
    <lineage>
        <taxon>Bacteria</taxon>
        <taxon>Pseudomonadati</taxon>
        <taxon>Pseudomonadota</taxon>
        <taxon>Alphaproteobacteria</taxon>
        <taxon>Rhodospirillales</taxon>
        <taxon>Rhodospirillaceae</taxon>
        <taxon>Ferrovibrio</taxon>
    </lineage>
</organism>
<evidence type="ECO:0000256" key="4">
    <source>
        <dbReference type="ARBA" id="ARBA00022989"/>
    </source>
</evidence>
<keyword evidence="4 6" id="KW-1133">Transmembrane helix</keyword>
<dbReference type="PANTHER" id="PTHR47685">
    <property type="entry name" value="MAGNESIUM TRANSPORT PROTEIN CORA"/>
    <property type="match status" value="1"/>
</dbReference>
<evidence type="ECO:0000313" key="8">
    <source>
        <dbReference type="Proteomes" id="UP001595711"/>
    </source>
</evidence>
<dbReference type="InterPro" id="IPR050829">
    <property type="entry name" value="CorA_MIT"/>
</dbReference>
<dbReference type="EMBL" id="JBHRYJ010000004">
    <property type="protein sequence ID" value="MFC3677219.1"/>
    <property type="molecule type" value="Genomic_DNA"/>
</dbReference>
<dbReference type="RefSeq" id="WP_379728761.1">
    <property type="nucleotide sequence ID" value="NZ_JBHRYJ010000004.1"/>
</dbReference>
<gene>
    <name evidence="7" type="ORF">ACFOOQ_16805</name>
</gene>
<dbReference type="Proteomes" id="UP001595711">
    <property type="component" value="Unassembled WGS sequence"/>
</dbReference>
<dbReference type="SUPFAM" id="SSF144083">
    <property type="entry name" value="Magnesium transport protein CorA, transmembrane region"/>
    <property type="match status" value="1"/>
</dbReference>
<evidence type="ECO:0000256" key="3">
    <source>
        <dbReference type="ARBA" id="ARBA00022692"/>
    </source>
</evidence>
<name>A0ABV7VI74_9PROT</name>
<keyword evidence="8" id="KW-1185">Reference proteome</keyword>
<dbReference type="InterPro" id="IPR045861">
    <property type="entry name" value="CorA_cytoplasmic_dom"/>
</dbReference>
<evidence type="ECO:0000256" key="1">
    <source>
        <dbReference type="ARBA" id="ARBA00004141"/>
    </source>
</evidence>
<feature type="transmembrane region" description="Helical" evidence="6">
    <location>
        <begin position="270"/>
        <end position="290"/>
    </location>
</feature>
<dbReference type="InterPro" id="IPR002523">
    <property type="entry name" value="MgTranspt_CorA/ZnTranspt_ZntB"/>
</dbReference>